<evidence type="ECO:0000256" key="5">
    <source>
        <dbReference type="SAM" id="MobiDB-lite"/>
    </source>
</evidence>
<proteinExistence type="inferred from homology"/>
<dbReference type="OrthoDB" id="3358442at2759"/>
<protein>
    <recommendedName>
        <fullName evidence="4">Mediator of RNA polymerase II transcription subunit 11</fullName>
    </recommendedName>
    <alternativeName>
        <fullName evidence="4">Mediator complex subunit 11</fullName>
    </alternativeName>
</protein>
<comment type="subcellular location">
    <subcellularLocation>
        <location evidence="1 4">Nucleus</location>
    </subcellularLocation>
</comment>
<dbReference type="EMBL" id="ML179042">
    <property type="protein sequence ID" value="THV06564.1"/>
    <property type="molecule type" value="Genomic_DNA"/>
</dbReference>
<gene>
    <name evidence="4" type="primary">MED11</name>
    <name evidence="6" type="ORF">K435DRAFT_645097</name>
</gene>
<comment type="similarity">
    <text evidence="2 4">Belongs to the Mediator complex subunit 11 family.</text>
</comment>
<feature type="region of interest" description="Disordered" evidence="5">
    <location>
        <begin position="1"/>
        <end position="23"/>
    </location>
</feature>
<feature type="region of interest" description="Disordered" evidence="5">
    <location>
        <begin position="132"/>
        <end position="151"/>
    </location>
</feature>
<accession>A0A4S8MVU9</accession>
<dbReference type="GO" id="GO:0016592">
    <property type="term" value="C:mediator complex"/>
    <property type="evidence" value="ECO:0007669"/>
    <property type="project" value="InterPro"/>
</dbReference>
<name>A0A4S8MVU9_DENBC</name>
<dbReference type="GO" id="GO:0003712">
    <property type="term" value="F:transcription coregulator activity"/>
    <property type="evidence" value="ECO:0007669"/>
    <property type="project" value="InterPro"/>
</dbReference>
<keyword evidence="7" id="KW-1185">Reference proteome</keyword>
<evidence type="ECO:0000256" key="2">
    <source>
        <dbReference type="ARBA" id="ARBA00008186"/>
    </source>
</evidence>
<reference evidence="6 7" key="1">
    <citation type="journal article" date="2019" name="Nat. Ecol. Evol.">
        <title>Megaphylogeny resolves global patterns of mushroom evolution.</title>
        <authorList>
            <person name="Varga T."/>
            <person name="Krizsan K."/>
            <person name="Foldi C."/>
            <person name="Dima B."/>
            <person name="Sanchez-Garcia M."/>
            <person name="Sanchez-Ramirez S."/>
            <person name="Szollosi G.J."/>
            <person name="Szarkandi J.G."/>
            <person name="Papp V."/>
            <person name="Albert L."/>
            <person name="Andreopoulos W."/>
            <person name="Angelini C."/>
            <person name="Antonin V."/>
            <person name="Barry K.W."/>
            <person name="Bougher N.L."/>
            <person name="Buchanan P."/>
            <person name="Buyck B."/>
            <person name="Bense V."/>
            <person name="Catcheside P."/>
            <person name="Chovatia M."/>
            <person name="Cooper J."/>
            <person name="Damon W."/>
            <person name="Desjardin D."/>
            <person name="Finy P."/>
            <person name="Geml J."/>
            <person name="Haridas S."/>
            <person name="Hughes K."/>
            <person name="Justo A."/>
            <person name="Karasinski D."/>
            <person name="Kautmanova I."/>
            <person name="Kiss B."/>
            <person name="Kocsube S."/>
            <person name="Kotiranta H."/>
            <person name="LaButti K.M."/>
            <person name="Lechner B.E."/>
            <person name="Liimatainen K."/>
            <person name="Lipzen A."/>
            <person name="Lukacs Z."/>
            <person name="Mihaltcheva S."/>
            <person name="Morgado L.N."/>
            <person name="Niskanen T."/>
            <person name="Noordeloos M.E."/>
            <person name="Ohm R.A."/>
            <person name="Ortiz-Santana B."/>
            <person name="Ovrebo C."/>
            <person name="Racz N."/>
            <person name="Riley R."/>
            <person name="Savchenko A."/>
            <person name="Shiryaev A."/>
            <person name="Soop K."/>
            <person name="Spirin V."/>
            <person name="Szebenyi C."/>
            <person name="Tomsovsky M."/>
            <person name="Tulloss R.E."/>
            <person name="Uehling J."/>
            <person name="Grigoriev I.V."/>
            <person name="Vagvolgyi C."/>
            <person name="Papp T."/>
            <person name="Martin F.M."/>
            <person name="Miettinen O."/>
            <person name="Hibbett D.S."/>
            <person name="Nagy L.G."/>
        </authorList>
    </citation>
    <scope>NUCLEOTIDE SEQUENCE [LARGE SCALE GENOMIC DNA]</scope>
    <source>
        <strain evidence="6 7">CBS 962.96</strain>
    </source>
</reference>
<dbReference type="Proteomes" id="UP000297245">
    <property type="component" value="Unassembled WGS sequence"/>
</dbReference>
<evidence type="ECO:0000256" key="4">
    <source>
        <dbReference type="RuleBase" id="RU364147"/>
    </source>
</evidence>
<comment type="function">
    <text evidence="4">Component of the Mediator complex, a coactivator involved in the regulated transcription of nearly all RNA polymerase II-dependent genes. Mediator functions as a bridge to convey information from gene-specific regulatory proteins to the basal RNA polymerase II transcription machinery. Mediator is recruited to promoters by direct interactions with regulatory proteins and serves as a scaffold for the assembly of a functional pre-initiation complex with RNA polymerase II and the general transcription factors.</text>
</comment>
<dbReference type="GO" id="GO:0006357">
    <property type="term" value="P:regulation of transcription by RNA polymerase II"/>
    <property type="evidence" value="ECO:0007669"/>
    <property type="project" value="InterPro"/>
</dbReference>
<evidence type="ECO:0000256" key="1">
    <source>
        <dbReference type="ARBA" id="ARBA00004123"/>
    </source>
</evidence>
<sequence length="218" mass="23610">MDSTAESAPPRPPPEPLDTNIDPIWTTSRTARQIYALGQVEKDIGRLLSLAASSISLLTLPQTDGPNDNLPQGEERSEQFVLEVSEYFERLDSIQLAIRSSLAHIRQSRIAPSAINAPPPGFVPPSLGVVLPQESADGKTPPKLSRGLQEERVDRDAWKGILDALTRMKKAMEEEEEAGGSSSSLAGQQIGANGQRRNLSLGSDLNQGGLFDSDRMEL</sequence>
<keyword evidence="4" id="KW-0804">Transcription</keyword>
<comment type="subunit">
    <text evidence="4">Component of the Mediator complex.</text>
</comment>
<keyword evidence="4" id="KW-0010">Activator</keyword>
<dbReference type="Pfam" id="PF10280">
    <property type="entry name" value="Med11"/>
    <property type="match status" value="1"/>
</dbReference>
<dbReference type="AlphaFoldDB" id="A0A4S8MVU9"/>
<organism evidence="6 7">
    <name type="scientific">Dendrothele bispora (strain CBS 962.96)</name>
    <dbReference type="NCBI Taxonomy" id="1314807"/>
    <lineage>
        <taxon>Eukaryota</taxon>
        <taxon>Fungi</taxon>
        <taxon>Dikarya</taxon>
        <taxon>Basidiomycota</taxon>
        <taxon>Agaricomycotina</taxon>
        <taxon>Agaricomycetes</taxon>
        <taxon>Agaricomycetidae</taxon>
        <taxon>Agaricales</taxon>
        <taxon>Agaricales incertae sedis</taxon>
        <taxon>Dendrothele</taxon>
    </lineage>
</organism>
<keyword evidence="3 4" id="KW-0539">Nucleus</keyword>
<dbReference type="InterPro" id="IPR019404">
    <property type="entry name" value="Mediator_Med11"/>
</dbReference>
<evidence type="ECO:0000313" key="7">
    <source>
        <dbReference type="Proteomes" id="UP000297245"/>
    </source>
</evidence>
<feature type="compositionally biased region" description="Polar residues" evidence="5">
    <location>
        <begin position="185"/>
        <end position="206"/>
    </location>
</feature>
<evidence type="ECO:0000313" key="6">
    <source>
        <dbReference type="EMBL" id="THV06564.1"/>
    </source>
</evidence>
<feature type="region of interest" description="Disordered" evidence="5">
    <location>
        <begin position="171"/>
        <end position="218"/>
    </location>
</feature>
<keyword evidence="4" id="KW-0805">Transcription regulation</keyword>
<evidence type="ECO:0000256" key="3">
    <source>
        <dbReference type="ARBA" id="ARBA00023242"/>
    </source>
</evidence>